<feature type="compositionally biased region" description="Gly residues" evidence="2">
    <location>
        <begin position="86"/>
        <end position="97"/>
    </location>
</feature>
<feature type="compositionally biased region" description="Low complexity" evidence="2">
    <location>
        <begin position="722"/>
        <end position="746"/>
    </location>
</feature>
<evidence type="ECO:0000313" key="3">
    <source>
        <dbReference type="EMBL" id="RSH89337.1"/>
    </source>
</evidence>
<proteinExistence type="predicted"/>
<feature type="region of interest" description="Disordered" evidence="2">
    <location>
        <begin position="143"/>
        <end position="166"/>
    </location>
</feature>
<feature type="compositionally biased region" description="Pro residues" evidence="2">
    <location>
        <begin position="359"/>
        <end position="371"/>
    </location>
</feature>
<feature type="region of interest" description="Disordered" evidence="2">
    <location>
        <begin position="254"/>
        <end position="460"/>
    </location>
</feature>
<feature type="coiled-coil region" evidence="1">
    <location>
        <begin position="1020"/>
        <end position="1054"/>
    </location>
</feature>
<feature type="compositionally biased region" description="Low complexity" evidence="2">
    <location>
        <begin position="778"/>
        <end position="806"/>
    </location>
</feature>
<feature type="region of interest" description="Disordered" evidence="2">
    <location>
        <begin position="544"/>
        <end position="847"/>
    </location>
</feature>
<feature type="compositionally biased region" description="Polar residues" evidence="2">
    <location>
        <begin position="306"/>
        <end position="323"/>
    </location>
</feature>
<reference evidence="3 4" key="1">
    <citation type="submission" date="2018-11" db="EMBL/GenBank/DDBJ databases">
        <title>Genome sequence of Saitozyma podzolica DSM 27192.</title>
        <authorList>
            <person name="Aliyu H."/>
            <person name="Gorte O."/>
            <person name="Ochsenreither K."/>
        </authorList>
    </citation>
    <scope>NUCLEOTIDE SEQUENCE [LARGE SCALE GENOMIC DNA]</scope>
    <source>
        <strain evidence="3 4">DSM 27192</strain>
    </source>
</reference>
<feature type="region of interest" description="Disordered" evidence="2">
    <location>
        <begin position="218"/>
        <end position="239"/>
    </location>
</feature>
<feature type="region of interest" description="Disordered" evidence="2">
    <location>
        <begin position="1122"/>
        <end position="1159"/>
    </location>
</feature>
<feature type="compositionally biased region" description="Low complexity" evidence="2">
    <location>
        <begin position="476"/>
        <end position="516"/>
    </location>
</feature>
<feature type="compositionally biased region" description="Low complexity" evidence="2">
    <location>
        <begin position="1142"/>
        <end position="1155"/>
    </location>
</feature>
<dbReference type="EMBL" id="RSCD01000014">
    <property type="protein sequence ID" value="RSH89337.1"/>
    <property type="molecule type" value="Genomic_DNA"/>
</dbReference>
<feature type="compositionally biased region" description="Low complexity" evidence="2">
    <location>
        <begin position="450"/>
        <end position="460"/>
    </location>
</feature>
<organism evidence="3 4">
    <name type="scientific">Saitozyma podzolica</name>
    <dbReference type="NCBI Taxonomy" id="1890683"/>
    <lineage>
        <taxon>Eukaryota</taxon>
        <taxon>Fungi</taxon>
        <taxon>Dikarya</taxon>
        <taxon>Basidiomycota</taxon>
        <taxon>Agaricomycotina</taxon>
        <taxon>Tremellomycetes</taxon>
        <taxon>Tremellales</taxon>
        <taxon>Trimorphomycetaceae</taxon>
        <taxon>Saitozyma</taxon>
    </lineage>
</organism>
<feature type="compositionally biased region" description="Polar residues" evidence="2">
    <location>
        <begin position="588"/>
        <end position="614"/>
    </location>
</feature>
<name>A0A427YEF2_9TREE</name>
<feature type="region of interest" description="Disordered" evidence="2">
    <location>
        <begin position="1256"/>
        <end position="1285"/>
    </location>
</feature>
<dbReference type="Proteomes" id="UP000279259">
    <property type="component" value="Unassembled WGS sequence"/>
</dbReference>
<evidence type="ECO:0000256" key="2">
    <source>
        <dbReference type="SAM" id="MobiDB-lite"/>
    </source>
</evidence>
<dbReference type="STRING" id="1890683.A0A427YEF2"/>
<feature type="compositionally biased region" description="Acidic residues" evidence="2">
    <location>
        <begin position="570"/>
        <end position="587"/>
    </location>
</feature>
<feature type="region of interest" description="Disordered" evidence="2">
    <location>
        <begin position="191"/>
        <end position="210"/>
    </location>
</feature>
<gene>
    <name evidence="3" type="ORF">EHS25_002449</name>
</gene>
<accession>A0A427YEF2</accession>
<dbReference type="OrthoDB" id="2528184at2759"/>
<feature type="compositionally biased region" description="Low complexity" evidence="2">
    <location>
        <begin position="761"/>
        <end position="771"/>
    </location>
</feature>
<feature type="compositionally biased region" description="Basic residues" evidence="2">
    <location>
        <begin position="102"/>
        <end position="118"/>
    </location>
</feature>
<feature type="compositionally biased region" description="Low complexity" evidence="2">
    <location>
        <begin position="29"/>
        <end position="70"/>
    </location>
</feature>
<feature type="region of interest" description="Disordered" evidence="2">
    <location>
        <begin position="476"/>
        <end position="532"/>
    </location>
</feature>
<feature type="compositionally biased region" description="Low complexity" evidence="2">
    <location>
        <begin position="222"/>
        <end position="236"/>
    </location>
</feature>
<evidence type="ECO:0000313" key="4">
    <source>
        <dbReference type="Proteomes" id="UP000279259"/>
    </source>
</evidence>
<feature type="compositionally biased region" description="Low complexity" evidence="2">
    <location>
        <begin position="680"/>
        <end position="707"/>
    </location>
</feature>
<feature type="region of interest" description="Disordered" evidence="2">
    <location>
        <begin position="26"/>
        <end position="131"/>
    </location>
</feature>
<feature type="compositionally biased region" description="Low complexity" evidence="2">
    <location>
        <begin position="1263"/>
        <end position="1281"/>
    </location>
</feature>
<evidence type="ECO:0000256" key="1">
    <source>
        <dbReference type="SAM" id="Coils"/>
    </source>
</evidence>
<comment type="caution">
    <text evidence="3">The sequence shown here is derived from an EMBL/GenBank/DDBJ whole genome shotgun (WGS) entry which is preliminary data.</text>
</comment>
<keyword evidence="1" id="KW-0175">Coiled coil</keyword>
<protein>
    <submittedName>
        <fullName evidence="3">Uncharacterized protein</fullName>
    </submittedName>
</protein>
<feature type="compositionally biased region" description="Basic and acidic residues" evidence="2">
    <location>
        <begin position="390"/>
        <end position="414"/>
    </location>
</feature>
<feature type="compositionally biased region" description="Polar residues" evidence="2">
    <location>
        <begin position="639"/>
        <end position="650"/>
    </location>
</feature>
<feature type="coiled-coil region" evidence="1">
    <location>
        <begin position="945"/>
        <end position="979"/>
    </location>
</feature>
<feature type="compositionally biased region" description="Polar residues" evidence="2">
    <location>
        <begin position="119"/>
        <end position="128"/>
    </location>
</feature>
<keyword evidence="4" id="KW-1185">Reference proteome</keyword>
<sequence length="1368" mass="141968">MSSSVLVENEEARLAKLASARKKLKTFRASRSGTSTHAASSSTSRPRSVSRSPHTSLTLTTAPPLAPSTADNCLPSHSPRASLSGKGKGGGGGGGGSETEKGHRHRRSASRDGRHRRQASSMGRTRTSVVGMLDLPPIPTIPTPHSLDLASGFDVPNPSPSSSLPMPSEIITTPATPLMDSPIIDTHLHSAPVAAGDGSHDDDQGPGDEQATRARLSTFSFGSKSPNPGSRSPSPNTRVARRQPLLPSLALRAHDTNHIPPSPTHSPISSTSMSHRLSTPLSRPPSLLLTKPTPTPFSPTSTSNPNRATSHSQLANGHGQSMPSTPPTLARKRHSHTRSNSISLPNLKLGRPTSLGVPSPTPSFPGSPSSPGPTAEGRSRMSGVISGTRLKFEPSGRGAEAEMERNESRRKALEKLTGGGADTRAMDQGETQGRAEIALPELDDEDEDVSSTSSSVRPLSGIFGSSAFSFARPVSLPLPSLASSPNQSSPTNPNGSTWGSTSSSSSSSPMGWASPNDETRSKADRWSGTFGPFGISLKEDGLGFGLDVGSSGLNRRGSMTGPAGGLSVLAEEDETEEEEDEDDDDQTTSDNVTAVQDTPYLQSDIEQGSLNEPATSVADEVESAPTTTPAPSRLRELQLASSASTGTPVRSPSGIAPFSAGSTGSRRAGTITGADVPDDAVPSAGAGVGVNANGPSRPSRPSPSISPTKGYGAIGRGRPRPLSGIGSSAFFASSSTASSPLTGSISTPKSASMLVSRRRAPGSGSRGSSISYKKDGDSIGSGSASSRDWGSLGSKGLGSPSLSSTSREVGSPPFSFSPKFTGWGNLPRTSGGNANRPCPRPRSLVGLGIEGRGSGRVLGEVSEAEEEASTSRIGGWPSTAPLPLAAMPFRGFNQAGMSVGGSLGEIAAGIPEDAVSGRGSSEVDRDSAESFAQWRDPNLEMMMERDSLREDVQLWRKRCKGLEERLDGERKEAGVLRDRVRKLSDRLSKVSTSHPPERVSASPDTIAEMRTQLFSLASTLERERREKSDALTRLASLEAQLEAERAQRLALEGAVQDLSAMRVSPYRETDSRPDNVEFDDMDMSAFGLSFERQPGMDVPTPIVTPATPLPESFSPPLQFADPPETDIHSSSGGGADADFMAPTLTSPSPLSQLSPDPNRHRMKAWGFPSGPIPSRAPSKRDSFFGLSAAPVGSVGATDMLGGEGGVDLPPFGFSSPFLSTGSRVPTSVSATATAPGGMGSGPLRVVSEPTPRLDLHSKAQNRSTSLSTTSSSAASGVTATSDPSGVHGIGGFGTPASFGTSSTSAALSLLGNYLHLSKTTRRSGDAAFGGSPPTEAVMLGGDIRVQVVVHELDFRGSCRCCVGEVIDL</sequence>
<feature type="compositionally biased region" description="Low complexity" evidence="2">
    <location>
        <begin position="265"/>
        <end position="305"/>
    </location>
</feature>